<evidence type="ECO:0000313" key="4">
    <source>
        <dbReference type="EMBL" id="NXD03636.1"/>
    </source>
</evidence>
<dbReference type="Pfam" id="PF00956">
    <property type="entry name" value="NAP"/>
    <property type="match status" value="1"/>
</dbReference>
<evidence type="ECO:0000256" key="2">
    <source>
        <dbReference type="RuleBase" id="RU003876"/>
    </source>
</evidence>
<dbReference type="GO" id="GO:0005634">
    <property type="term" value="C:nucleus"/>
    <property type="evidence" value="ECO:0007669"/>
    <property type="project" value="InterPro"/>
</dbReference>
<feature type="region of interest" description="Disordered" evidence="3">
    <location>
        <begin position="24"/>
        <end position="46"/>
    </location>
</feature>
<dbReference type="FunFam" id="3.30.1120.90:FF:000002">
    <property type="entry name" value="Testis-specific Y-encoded-like protein 2"/>
    <property type="match status" value="1"/>
</dbReference>
<feature type="region of interest" description="Disordered" evidence="3">
    <location>
        <begin position="59"/>
        <end position="126"/>
    </location>
</feature>
<dbReference type="Gene3D" id="3.30.1120.90">
    <property type="entry name" value="Nucleosome assembly protein"/>
    <property type="match status" value="1"/>
</dbReference>
<dbReference type="InterPro" id="IPR037231">
    <property type="entry name" value="NAP-like_sf"/>
</dbReference>
<dbReference type="SUPFAM" id="SSF143113">
    <property type="entry name" value="NAP-like"/>
    <property type="match status" value="1"/>
</dbReference>
<dbReference type="PANTHER" id="PTHR11875">
    <property type="entry name" value="TESTIS-SPECIFIC Y-ENCODED PROTEIN"/>
    <property type="match status" value="1"/>
</dbReference>
<feature type="compositionally biased region" description="Basic and acidic residues" evidence="3">
    <location>
        <begin position="64"/>
        <end position="77"/>
    </location>
</feature>
<evidence type="ECO:0000256" key="3">
    <source>
        <dbReference type="SAM" id="MobiDB-lite"/>
    </source>
</evidence>
<gene>
    <name evidence="4" type="primary">Tspyl5</name>
    <name evidence="4" type="ORF">CERFAM_R14938</name>
</gene>
<sequence>ETTITGCLEQEKGGLETTREVTEGLETTGETAGSLEATNGPKGSLETIKRCRGSLKSTSSDCLEQEKGGSETTREVTEGMETTSEAMGDLEIAVTHSLEQSKGVLETPLESKGSLESTGEAMGGLEASRKVTGSLGTTNGRKGSLETAVTRCLEQGRRSKGGLETTTKVLGSVESDASPSGELKSTSRRKAKTPARPRGAETASTQCSEWERSGNGGLETSREVLGGLEASREDTGNLETTITGHMKRDREQKGEVENSTEPEEGLEPIPTACVGQSRGGLGLPDLMGVPEPAGGPVPKEHVAEESAVISLDEDEEEEEERDEGPARYLAALEAVQLELEAVEEEAARAFRRLRARFCLRRRPHLQRRNRLIQHIPGFWVTAFLNHPQLSAMISDRDEDALSYMTSLQVEEFGQSRPGCRIRFFFSVNPYFQNDVVAKEFVRGPSGHLVSHSTPIRWWQGQDPRSRSHKGPPAPRSFFAWFGDHSFPAGDRVAEIIKEELWPNPLQFYLLGEGAEGPPDSESGEDCVVILDDDEDVQEIPDDGDGNGVEEVPTEEAPNPPVGQKEPSR</sequence>
<evidence type="ECO:0000256" key="1">
    <source>
        <dbReference type="ARBA" id="ARBA00009947"/>
    </source>
</evidence>
<feature type="compositionally biased region" description="Basic residues" evidence="3">
    <location>
        <begin position="186"/>
        <end position="195"/>
    </location>
</feature>
<organism evidence="4 5">
    <name type="scientific">Certhia familiaris</name>
    <name type="common">Eurasian treecreeper</name>
    <dbReference type="NCBI Taxonomy" id="73333"/>
    <lineage>
        <taxon>Eukaryota</taxon>
        <taxon>Metazoa</taxon>
        <taxon>Chordata</taxon>
        <taxon>Craniata</taxon>
        <taxon>Vertebrata</taxon>
        <taxon>Euteleostomi</taxon>
        <taxon>Archelosauria</taxon>
        <taxon>Archosauria</taxon>
        <taxon>Dinosauria</taxon>
        <taxon>Saurischia</taxon>
        <taxon>Theropoda</taxon>
        <taxon>Coelurosauria</taxon>
        <taxon>Aves</taxon>
        <taxon>Neognathae</taxon>
        <taxon>Neoaves</taxon>
        <taxon>Telluraves</taxon>
        <taxon>Australaves</taxon>
        <taxon>Passeriformes</taxon>
        <taxon>Certhiidae</taxon>
        <taxon>Certhiinae</taxon>
        <taxon>Certhia</taxon>
    </lineage>
</organism>
<feature type="region of interest" description="Disordered" evidence="3">
    <location>
        <begin position="156"/>
        <end position="273"/>
    </location>
</feature>
<dbReference type="InterPro" id="IPR002164">
    <property type="entry name" value="NAP_family"/>
</dbReference>
<keyword evidence="5" id="KW-1185">Reference proteome</keyword>
<proteinExistence type="inferred from homology"/>
<comment type="similarity">
    <text evidence="1 2">Belongs to the nucleosome assembly protein (NAP) family.</text>
</comment>
<feature type="region of interest" description="Disordered" evidence="3">
    <location>
        <begin position="511"/>
        <end position="568"/>
    </location>
</feature>
<accession>A0A851SGL4</accession>
<protein>
    <submittedName>
        <fullName evidence="4">TSYL5 protein</fullName>
    </submittedName>
</protein>
<reference evidence="4" key="1">
    <citation type="submission" date="2019-09" db="EMBL/GenBank/DDBJ databases">
        <title>Bird 10,000 Genomes (B10K) Project - Family phase.</title>
        <authorList>
            <person name="Zhang G."/>
        </authorList>
    </citation>
    <scope>NUCLEOTIDE SEQUENCE</scope>
    <source>
        <strain evidence="4">OUT-0039</strain>
        <tissue evidence="4">Muscle</tissue>
    </source>
</reference>
<dbReference type="GO" id="GO:0006334">
    <property type="term" value="P:nucleosome assembly"/>
    <property type="evidence" value="ECO:0007669"/>
    <property type="project" value="InterPro"/>
</dbReference>
<feature type="non-terminal residue" evidence="4">
    <location>
        <position position="1"/>
    </location>
</feature>
<evidence type="ECO:0000313" key="5">
    <source>
        <dbReference type="Proteomes" id="UP000611277"/>
    </source>
</evidence>
<dbReference type="Gene3D" id="1.20.5.1500">
    <property type="match status" value="1"/>
</dbReference>
<comment type="caution">
    <text evidence="4">The sequence shown here is derived from an EMBL/GenBank/DDBJ whole genome shotgun (WGS) entry which is preliminary data.</text>
</comment>
<feature type="compositionally biased region" description="Acidic residues" evidence="3">
    <location>
        <begin position="530"/>
        <end position="544"/>
    </location>
</feature>
<dbReference type="EMBL" id="WBNC01014744">
    <property type="protein sequence ID" value="NXD03636.1"/>
    <property type="molecule type" value="Genomic_DNA"/>
</dbReference>
<name>A0A851SGL4_CERFA</name>
<feature type="compositionally biased region" description="Acidic residues" evidence="3">
    <location>
        <begin position="311"/>
        <end position="322"/>
    </location>
</feature>
<dbReference type="Proteomes" id="UP000611277">
    <property type="component" value="Unassembled WGS sequence"/>
</dbReference>
<dbReference type="AlphaFoldDB" id="A0A851SGL4"/>
<feature type="non-terminal residue" evidence="4">
    <location>
        <position position="568"/>
    </location>
</feature>
<feature type="region of interest" description="Disordered" evidence="3">
    <location>
        <begin position="291"/>
        <end position="325"/>
    </location>
</feature>
<feature type="compositionally biased region" description="Basic and acidic residues" evidence="3">
    <location>
        <begin position="246"/>
        <end position="256"/>
    </location>
</feature>
<feature type="compositionally biased region" description="Low complexity" evidence="3">
    <location>
        <begin position="24"/>
        <end position="38"/>
    </location>
</feature>